<evidence type="ECO:0000313" key="3">
    <source>
        <dbReference type="EMBL" id="TQD80990.1"/>
    </source>
</evidence>
<proteinExistence type="predicted"/>
<evidence type="ECO:0000259" key="2">
    <source>
        <dbReference type="Pfam" id="PF04783"/>
    </source>
</evidence>
<feature type="domain" description="DUF632" evidence="1">
    <location>
        <begin position="192"/>
        <end position="280"/>
    </location>
</feature>
<reference evidence="3 4" key="1">
    <citation type="journal article" date="2019" name="G3 (Bethesda)">
        <title>Sequencing of a Wild Apple (Malus baccata) Genome Unravels the Differences Between Cultivated and Wild Apple Species Regarding Disease Resistance and Cold Tolerance.</title>
        <authorList>
            <person name="Chen X."/>
        </authorList>
    </citation>
    <scope>NUCLEOTIDE SEQUENCE [LARGE SCALE GENOMIC DNA]</scope>
    <source>
        <strain evidence="4">cv. Shandingzi</strain>
        <tissue evidence="3">Leaves</tissue>
    </source>
</reference>
<comment type="caution">
    <text evidence="3">The sequence shown here is derived from an EMBL/GenBank/DDBJ whole genome shotgun (WGS) entry which is preliminary data.</text>
</comment>
<organism evidence="3 4">
    <name type="scientific">Malus baccata</name>
    <name type="common">Siberian crab apple</name>
    <name type="synonym">Pyrus baccata</name>
    <dbReference type="NCBI Taxonomy" id="106549"/>
    <lineage>
        <taxon>Eukaryota</taxon>
        <taxon>Viridiplantae</taxon>
        <taxon>Streptophyta</taxon>
        <taxon>Embryophyta</taxon>
        <taxon>Tracheophyta</taxon>
        <taxon>Spermatophyta</taxon>
        <taxon>Magnoliopsida</taxon>
        <taxon>eudicotyledons</taxon>
        <taxon>Gunneridae</taxon>
        <taxon>Pentapetalae</taxon>
        <taxon>rosids</taxon>
        <taxon>fabids</taxon>
        <taxon>Rosales</taxon>
        <taxon>Rosaceae</taxon>
        <taxon>Amygdaloideae</taxon>
        <taxon>Maleae</taxon>
        <taxon>Malus</taxon>
    </lineage>
</organism>
<name>A0A540L3D8_MALBA</name>
<protein>
    <recommendedName>
        <fullName evidence="5">DUF630 domain-containing protein</fullName>
    </recommendedName>
</protein>
<dbReference type="InterPro" id="IPR006867">
    <property type="entry name" value="DUF632"/>
</dbReference>
<sequence length="281" mass="31035">MGGIPSKSKSKVVDVNDQVRLCRERKRQLELALDRRSAFADARCKYIHSLLAVGHAVGMLANVHPQKIGSTFLDSKISMSTVEVDGEEDEAGTDGEVVCRVMVAPSVASSVQRDSDGEGREVVISSEKEEDSSNLNQGEGEGTMELLEALKVVEKYFFEAYYSGMEVSKMLETNMVQAQSTSKEIKALLGGNSSTLTSLYDAEKKLSEGVKIVETTKKRCGQLQKQRGEGDVLKKKDRIGVKITYLESKISNSYTDIKYNSKKIHKLRDELQAQLVKLFPG</sequence>
<dbReference type="PANTHER" id="PTHR21450:SF17">
    <property type="entry name" value="OS09G0542500 PROTEIN"/>
    <property type="match status" value="1"/>
</dbReference>
<gene>
    <name evidence="3" type="ORF">C1H46_033470</name>
</gene>
<feature type="domain" description="DUF630" evidence="2">
    <location>
        <begin position="8"/>
        <end position="57"/>
    </location>
</feature>
<dbReference type="PANTHER" id="PTHR21450">
    <property type="entry name" value="PROTEIN ALTERED PHOSPHATE STARVATION RESPONSE 1"/>
    <property type="match status" value="1"/>
</dbReference>
<accession>A0A540L3D8</accession>
<dbReference type="Pfam" id="PF04783">
    <property type="entry name" value="DUF630"/>
    <property type="match status" value="1"/>
</dbReference>
<dbReference type="EMBL" id="VIEB01000786">
    <property type="protein sequence ID" value="TQD80990.1"/>
    <property type="molecule type" value="Genomic_DNA"/>
</dbReference>
<evidence type="ECO:0000259" key="1">
    <source>
        <dbReference type="Pfam" id="PF04782"/>
    </source>
</evidence>
<dbReference type="Pfam" id="PF04782">
    <property type="entry name" value="DUF632"/>
    <property type="match status" value="1"/>
</dbReference>
<dbReference type="Proteomes" id="UP000315295">
    <property type="component" value="Unassembled WGS sequence"/>
</dbReference>
<dbReference type="STRING" id="106549.A0A540L3D8"/>
<keyword evidence="4" id="KW-1185">Reference proteome</keyword>
<evidence type="ECO:0008006" key="5">
    <source>
        <dbReference type="Google" id="ProtNLM"/>
    </source>
</evidence>
<dbReference type="InterPro" id="IPR006868">
    <property type="entry name" value="DUF630"/>
</dbReference>
<evidence type="ECO:0000313" key="4">
    <source>
        <dbReference type="Proteomes" id="UP000315295"/>
    </source>
</evidence>
<dbReference type="AlphaFoldDB" id="A0A540L3D8"/>